<dbReference type="RefSeq" id="WP_094018112.1">
    <property type="nucleotide sequence ID" value="NZ_NMQW01000052.1"/>
</dbReference>
<evidence type="ECO:0000313" key="2">
    <source>
        <dbReference type="Proteomes" id="UP000215509"/>
    </source>
</evidence>
<organism evidence="1 2">
    <name type="scientific">Paenibacillus rigui</name>
    <dbReference type="NCBI Taxonomy" id="554312"/>
    <lineage>
        <taxon>Bacteria</taxon>
        <taxon>Bacillati</taxon>
        <taxon>Bacillota</taxon>
        <taxon>Bacilli</taxon>
        <taxon>Bacillales</taxon>
        <taxon>Paenibacillaceae</taxon>
        <taxon>Paenibacillus</taxon>
    </lineage>
</organism>
<sequence length="775" mass="83763">MRDQIAKILCFLLVLNLFIGNGLIESPAASAAVLAGANSVLVDDDFTALDDGTTADSVGYAVYSPTSGKSSAQVYTDANGNKGMYLNVSGVGSSTLSIGKTFTPQTGIVTAQFKFMQPSGARVRNQLITFVSSAGTPVLRIGTENSTSKGFIFWPTPTAMTGAYDVGVWYDIKIEANLVSKKFNFWLNGALAASRQDLELNTDIAKILIGTPSGNGGEYITNLKVTSSSQNDIPKSPAIYSWVPRDQEIGLWFESVTEASYYNIKTRLSSKPNDPWYVLRYNSKNNPTERGSAKNYYVGTTSPRIVNGQSYDIAITSVLQDTRTGKYYESAPTYQNGVVPNASVPVASLSNSIIGDITLFASYYSANWAVKSGINVGDSPFYSSIYKITDLPTKYSKMDWIYTDSRSQTFADKTTMATFPVRDKATVYVAIDDREDVPAWLSSSWTDTGDKIQLDGGAVVLKIYKQTFAANATVTMGTNTTTKTNIGYFVLAERTPVGLTMDPVTSFVNNDNFTVTGSVYETGVTLNVYNNSIQIYSTTLTQSKYAVPIKLSPGVNNLQVTANRSGVKLFDSSVASITYDVTNPALQIAGPPNQVKAAAFTLTGSTNKLSRIQIINNGTAVVDSVYANIKGAFSYPITFSEGMNNLDIINTDQSGNVTKATYSVQYMFWAGKPVYYDLSGSQVASIAPAKDITASKEISNTTATAKEVTLIFVLYDANGTMLKYSMAVANLAPGEKRVLYAGFTMPEVTTGCSLEAFEWNNLDGMKPLSEESLLQ</sequence>
<evidence type="ECO:0000313" key="1">
    <source>
        <dbReference type="EMBL" id="OXM83015.1"/>
    </source>
</evidence>
<dbReference type="EMBL" id="NMQW01000052">
    <property type="protein sequence ID" value="OXM83015.1"/>
    <property type="molecule type" value="Genomic_DNA"/>
</dbReference>
<dbReference type="Gene3D" id="2.60.40.10">
    <property type="entry name" value="Immunoglobulins"/>
    <property type="match status" value="1"/>
</dbReference>
<dbReference type="Proteomes" id="UP000215509">
    <property type="component" value="Unassembled WGS sequence"/>
</dbReference>
<comment type="caution">
    <text evidence="1">The sequence shown here is derived from an EMBL/GenBank/DDBJ whole genome shotgun (WGS) entry which is preliminary data.</text>
</comment>
<dbReference type="AlphaFoldDB" id="A0A229UI90"/>
<dbReference type="InterPro" id="IPR013783">
    <property type="entry name" value="Ig-like_fold"/>
</dbReference>
<proteinExistence type="predicted"/>
<accession>A0A229UI90</accession>
<protein>
    <submittedName>
        <fullName evidence="1">Uncharacterized protein</fullName>
    </submittedName>
</protein>
<gene>
    <name evidence="1" type="ORF">CF651_27755</name>
</gene>
<name>A0A229UI90_9BACL</name>
<keyword evidence="2" id="KW-1185">Reference proteome</keyword>
<dbReference type="OrthoDB" id="2742993at2"/>
<reference evidence="1 2" key="1">
    <citation type="submission" date="2017-07" db="EMBL/GenBank/DDBJ databases">
        <title>Genome sequencing and assembly of Paenibacillus rigui.</title>
        <authorList>
            <person name="Mayilraj S."/>
        </authorList>
    </citation>
    <scope>NUCLEOTIDE SEQUENCE [LARGE SCALE GENOMIC DNA]</scope>
    <source>
        <strain evidence="1 2">JCM 16352</strain>
    </source>
</reference>